<dbReference type="PANTHER" id="PTHR43132">
    <property type="entry name" value="ARSENICAL RESISTANCE OPERON REPRESSOR ARSR-RELATED"/>
    <property type="match status" value="1"/>
</dbReference>
<dbReference type="InterPro" id="IPR036388">
    <property type="entry name" value="WH-like_DNA-bd_sf"/>
</dbReference>
<dbReference type="Proteomes" id="UP000316562">
    <property type="component" value="Unassembled WGS sequence"/>
</dbReference>
<keyword evidence="3" id="KW-0804">Transcription</keyword>
<protein>
    <submittedName>
        <fullName evidence="6">Transcriptional regulator</fullName>
    </submittedName>
</protein>
<evidence type="ECO:0000256" key="4">
    <source>
        <dbReference type="SAM" id="MobiDB-lite"/>
    </source>
</evidence>
<reference evidence="6 7" key="1">
    <citation type="journal article" date="2019" name="ISME J.">
        <title>Insights into ecological role of a new deltaproteobacterial order Candidatus Acidulodesulfobacterales by metagenomics and metatranscriptomics.</title>
        <authorList>
            <person name="Tan S."/>
            <person name="Liu J."/>
            <person name="Fang Y."/>
            <person name="Hedlund B.P."/>
            <person name="Lian Z.H."/>
            <person name="Huang L.Y."/>
            <person name="Li J.T."/>
            <person name="Huang L.N."/>
            <person name="Li W.J."/>
            <person name="Jiang H.C."/>
            <person name="Dong H.L."/>
            <person name="Shu W.S."/>
        </authorList>
    </citation>
    <scope>NUCLEOTIDE SEQUENCE [LARGE SCALE GENOMIC DNA]</scope>
    <source>
        <strain evidence="6">AP2</strain>
    </source>
</reference>
<feature type="region of interest" description="Disordered" evidence="4">
    <location>
        <begin position="23"/>
        <end position="54"/>
    </location>
</feature>
<dbReference type="InterPro" id="IPR001845">
    <property type="entry name" value="HTH_ArsR_DNA-bd_dom"/>
</dbReference>
<dbReference type="GO" id="GO:0003700">
    <property type="term" value="F:DNA-binding transcription factor activity"/>
    <property type="evidence" value="ECO:0007669"/>
    <property type="project" value="InterPro"/>
</dbReference>
<dbReference type="GO" id="GO:0003677">
    <property type="term" value="F:DNA binding"/>
    <property type="evidence" value="ECO:0007669"/>
    <property type="project" value="UniProtKB-KW"/>
</dbReference>
<dbReference type="SMART" id="SM00418">
    <property type="entry name" value="HTH_ARSR"/>
    <property type="match status" value="1"/>
</dbReference>
<dbReference type="InterPro" id="IPR036390">
    <property type="entry name" value="WH_DNA-bd_sf"/>
</dbReference>
<evidence type="ECO:0000256" key="1">
    <source>
        <dbReference type="ARBA" id="ARBA00023015"/>
    </source>
</evidence>
<organism evidence="6 7">
    <name type="scientific">Acididesulfobacter guangdongensis</name>
    <dbReference type="NCBI Taxonomy" id="2597225"/>
    <lineage>
        <taxon>Bacteria</taxon>
        <taxon>Deltaproteobacteria</taxon>
        <taxon>Candidatus Acidulodesulfobacterales</taxon>
        <taxon>Candidatus Acididesulfobacter</taxon>
    </lineage>
</organism>
<gene>
    <name evidence="6" type="ORF">EVJ46_03175</name>
</gene>
<evidence type="ECO:0000259" key="5">
    <source>
        <dbReference type="PROSITE" id="PS50987"/>
    </source>
</evidence>
<name>A0A519BJ00_ACIG2</name>
<dbReference type="InterPro" id="IPR051011">
    <property type="entry name" value="Metal_resp_trans_reg"/>
</dbReference>
<dbReference type="InterPro" id="IPR011991">
    <property type="entry name" value="ArsR-like_HTH"/>
</dbReference>
<dbReference type="CDD" id="cd00090">
    <property type="entry name" value="HTH_ARSR"/>
    <property type="match status" value="1"/>
</dbReference>
<dbReference type="EMBL" id="SGBC01000001">
    <property type="protein sequence ID" value="RZD17248.1"/>
    <property type="molecule type" value="Genomic_DNA"/>
</dbReference>
<evidence type="ECO:0000313" key="6">
    <source>
        <dbReference type="EMBL" id="RZD17248.1"/>
    </source>
</evidence>
<dbReference type="NCBIfam" id="NF033788">
    <property type="entry name" value="HTH_metalloreg"/>
    <property type="match status" value="1"/>
</dbReference>
<dbReference type="Pfam" id="PF12840">
    <property type="entry name" value="HTH_20"/>
    <property type="match status" value="1"/>
</dbReference>
<feature type="domain" description="HTH arsR-type" evidence="5">
    <location>
        <begin position="59"/>
        <end position="156"/>
    </location>
</feature>
<evidence type="ECO:0000256" key="3">
    <source>
        <dbReference type="ARBA" id="ARBA00023163"/>
    </source>
</evidence>
<evidence type="ECO:0000256" key="2">
    <source>
        <dbReference type="ARBA" id="ARBA00023125"/>
    </source>
</evidence>
<dbReference type="Gene3D" id="1.10.10.10">
    <property type="entry name" value="Winged helix-like DNA-binding domain superfamily/Winged helix DNA-binding domain"/>
    <property type="match status" value="1"/>
</dbReference>
<feature type="compositionally biased region" description="Basic and acidic residues" evidence="4">
    <location>
        <begin position="24"/>
        <end position="40"/>
    </location>
</feature>
<proteinExistence type="predicted"/>
<evidence type="ECO:0000313" key="7">
    <source>
        <dbReference type="Proteomes" id="UP000316562"/>
    </source>
</evidence>
<comment type="caution">
    <text evidence="6">The sequence shown here is derived from an EMBL/GenBank/DDBJ whole genome shotgun (WGS) entry which is preliminary data.</text>
</comment>
<keyword evidence="1" id="KW-0805">Transcription regulation</keyword>
<dbReference type="PROSITE" id="PS50987">
    <property type="entry name" value="HTH_ARSR_2"/>
    <property type="match status" value="1"/>
</dbReference>
<dbReference type="PRINTS" id="PR00778">
    <property type="entry name" value="HTHARSR"/>
</dbReference>
<dbReference type="PANTHER" id="PTHR43132:SF2">
    <property type="entry name" value="ARSENICAL RESISTANCE OPERON REPRESSOR ARSR-RELATED"/>
    <property type="match status" value="1"/>
</dbReference>
<feature type="compositionally biased region" description="Acidic residues" evidence="4">
    <location>
        <begin position="45"/>
        <end position="54"/>
    </location>
</feature>
<dbReference type="AlphaFoldDB" id="A0A519BJ00"/>
<sequence>MEIIEIIDDKEIKNQNINFNGKDVVNHKDNDNDDNKKDENSYENYYDDDDDDDYDNDNQDAAELKFTIKSLEALANESRLKIFRMLVKAGHSGLTVTEMSKSLSMPMSTLSFHLAKLSQADIILSVKKSRFIIYSINFKSVNKLIGYLTESCCNGNPEECFDDICKK</sequence>
<dbReference type="SUPFAM" id="SSF46785">
    <property type="entry name" value="Winged helix' DNA-binding domain"/>
    <property type="match status" value="1"/>
</dbReference>
<keyword evidence="2" id="KW-0238">DNA-binding</keyword>
<accession>A0A519BJ00</accession>